<evidence type="ECO:0000313" key="2">
    <source>
        <dbReference type="Proteomes" id="UP000184159"/>
    </source>
</evidence>
<keyword evidence="2" id="KW-1185">Reference proteome</keyword>
<reference evidence="2" key="1">
    <citation type="submission" date="2016-11" db="EMBL/GenBank/DDBJ databases">
        <authorList>
            <person name="Varghese N."/>
            <person name="Submissions S."/>
        </authorList>
    </citation>
    <scope>NUCLEOTIDE SEQUENCE [LARGE SCALE GENOMIC DNA]</scope>
    <source>
        <strain evidence="2">DSM 21264</strain>
    </source>
</reference>
<protein>
    <submittedName>
        <fullName evidence="1">Uncharacterized protein</fullName>
    </submittedName>
</protein>
<organism evidence="1 2">
    <name type="scientific">Vibrio gazogenes DSM 21264 = NBRC 103151</name>
    <dbReference type="NCBI Taxonomy" id="1123492"/>
    <lineage>
        <taxon>Bacteria</taxon>
        <taxon>Pseudomonadati</taxon>
        <taxon>Pseudomonadota</taxon>
        <taxon>Gammaproteobacteria</taxon>
        <taxon>Vibrionales</taxon>
        <taxon>Vibrionaceae</taxon>
        <taxon>Vibrio</taxon>
    </lineage>
</organism>
<dbReference type="AlphaFoldDB" id="A0A1M4XZ56"/>
<name>A0A1M4XZ56_VIBGA</name>
<sequence>MKHKSNPHLLKNSIESLKLMREEMHDVMDSSKRAKLDKIISDLEQHGTEKSCSQLLEIIGAAIKLIPAVEALLRMWS</sequence>
<dbReference type="EMBL" id="FQUH01000004">
    <property type="protein sequence ID" value="SHE98626.1"/>
    <property type="molecule type" value="Genomic_DNA"/>
</dbReference>
<evidence type="ECO:0000313" key="1">
    <source>
        <dbReference type="EMBL" id="SHE98626.1"/>
    </source>
</evidence>
<dbReference type="RefSeq" id="WP_072956847.1">
    <property type="nucleotide sequence ID" value="NZ_FQUH01000004.1"/>
</dbReference>
<proteinExistence type="predicted"/>
<dbReference type="Proteomes" id="UP000184159">
    <property type="component" value="Unassembled WGS sequence"/>
</dbReference>
<gene>
    <name evidence="1" type="ORF">SAMN02745781_01221</name>
</gene>
<accession>A0A1M4XZ56</accession>